<protein>
    <submittedName>
        <fullName evidence="1">Type IV pilus assembly protein PilW</fullName>
    </submittedName>
</protein>
<reference evidence="1 2" key="1">
    <citation type="submission" date="2016-04" db="EMBL/GenBank/DDBJ databases">
        <title>Draft genome sequence of Janthinobacterium psychrotolerans sp. nov., isolated from freshwater sediments in Denmark.</title>
        <authorList>
            <person name="Gong X."/>
            <person name="Skrivergaard S."/>
            <person name="Korsgaard B.S."/>
            <person name="Schreiber L."/>
            <person name="Marshall I.P."/>
            <person name="Finster K."/>
            <person name="Schramm A."/>
        </authorList>
    </citation>
    <scope>NUCLEOTIDE SEQUENCE [LARGE SCALE GENOMIC DNA]</scope>
    <source>
        <strain evidence="1 2">S3-2</strain>
    </source>
</reference>
<dbReference type="Pfam" id="PF07963">
    <property type="entry name" value="N_methyl"/>
    <property type="match status" value="1"/>
</dbReference>
<evidence type="ECO:0000313" key="2">
    <source>
        <dbReference type="Proteomes" id="UP000092713"/>
    </source>
</evidence>
<accession>A0A1A7C9I8</accession>
<dbReference type="NCBIfam" id="TIGR02532">
    <property type="entry name" value="IV_pilin_GFxxxE"/>
    <property type="match status" value="1"/>
</dbReference>
<sequence>MMDLCRGRRQRGMTLVELLVALGLGAMLMLASSSVLLSASRSYMEQLESARLADNGRYAVDAIARALRQTAWVDWDASAAPLTHAAHDSANIAGLDARSVSKNSEGISAPVASSVNGSDVLALRFYGTGEGEGGDGAVLNCAGFGIGSASKEAQRGWSIFYVAQDEGGDGEAELRCKYRSSIGAGWGADALIRGVDSFQVLYGLDTDNPPDGVANQYVNASSLDARDAALVLVGADEAEKARDLQRRTHWKRVASVRVALLLHGGGQASAESGPAQFDLFGAAYAEAHGATDTGVRIVPSSLPPGQRARLRQLVQATILLRNGPA</sequence>
<name>A0A1A7C9I8_9BURK</name>
<dbReference type="Pfam" id="PF16074">
    <property type="entry name" value="PilW"/>
    <property type="match status" value="1"/>
</dbReference>
<dbReference type="PROSITE" id="PS00409">
    <property type="entry name" value="PROKAR_NTER_METHYL"/>
    <property type="match status" value="1"/>
</dbReference>
<dbReference type="InterPro" id="IPR032092">
    <property type="entry name" value="PilW"/>
</dbReference>
<dbReference type="PATRIC" id="fig|1747903.4.peg.5110"/>
<dbReference type="STRING" id="1747903.ASR47_103115"/>
<dbReference type="Proteomes" id="UP000092713">
    <property type="component" value="Unassembled WGS sequence"/>
</dbReference>
<organism evidence="1 2">
    <name type="scientific">Janthinobacterium psychrotolerans</name>
    <dbReference type="NCBI Taxonomy" id="1747903"/>
    <lineage>
        <taxon>Bacteria</taxon>
        <taxon>Pseudomonadati</taxon>
        <taxon>Pseudomonadota</taxon>
        <taxon>Betaproteobacteria</taxon>
        <taxon>Burkholderiales</taxon>
        <taxon>Oxalobacteraceae</taxon>
        <taxon>Janthinobacterium</taxon>
    </lineage>
</organism>
<gene>
    <name evidence="1" type="ORF">ASR47_103115</name>
</gene>
<evidence type="ECO:0000313" key="1">
    <source>
        <dbReference type="EMBL" id="OBV41430.1"/>
    </source>
</evidence>
<dbReference type="AlphaFoldDB" id="A0A1A7C9I8"/>
<dbReference type="EMBL" id="LOCQ01000032">
    <property type="protein sequence ID" value="OBV41430.1"/>
    <property type="molecule type" value="Genomic_DNA"/>
</dbReference>
<proteinExistence type="predicted"/>
<dbReference type="GO" id="GO:0043683">
    <property type="term" value="P:type IV pilus assembly"/>
    <property type="evidence" value="ECO:0007669"/>
    <property type="project" value="InterPro"/>
</dbReference>
<comment type="caution">
    <text evidence="1">The sequence shown here is derived from an EMBL/GenBank/DDBJ whole genome shotgun (WGS) entry which is preliminary data.</text>
</comment>
<dbReference type="InterPro" id="IPR012902">
    <property type="entry name" value="N_methyl_site"/>
</dbReference>
<dbReference type="RefSeq" id="WP_065305985.1">
    <property type="nucleotide sequence ID" value="NZ_LOCQ01000032.1"/>
</dbReference>
<keyword evidence="2" id="KW-1185">Reference proteome</keyword>